<dbReference type="GeneID" id="115878380"/>
<gene>
    <name evidence="3 4 5" type="primary">LOC115878380</name>
</gene>
<feature type="compositionally biased region" description="Basic residues" evidence="1">
    <location>
        <begin position="206"/>
        <end position="218"/>
    </location>
</feature>
<evidence type="ECO:0000313" key="3">
    <source>
        <dbReference type="RefSeq" id="XP_030750718.1"/>
    </source>
</evidence>
<evidence type="ECO:0000313" key="4">
    <source>
        <dbReference type="RefSeq" id="XP_030750719.1"/>
    </source>
</evidence>
<protein>
    <submittedName>
        <fullName evidence="3 4">Coiled-coil domain-containing protein 134-like</fullName>
    </submittedName>
</protein>
<reference evidence="3 4" key="1">
    <citation type="submission" date="2025-04" db="UniProtKB">
        <authorList>
            <consortium name="RefSeq"/>
        </authorList>
    </citation>
    <scope>IDENTIFICATION</scope>
    <source>
        <tissue evidence="3 4">Gonads</tissue>
    </source>
</reference>
<dbReference type="Pfam" id="PF15002">
    <property type="entry name" value="ERK-JNK_inhib"/>
    <property type="match status" value="1"/>
</dbReference>
<dbReference type="InterPro" id="IPR026321">
    <property type="entry name" value="CC134"/>
</dbReference>
<keyword evidence="2" id="KW-1185">Reference proteome</keyword>
<accession>A0A6J2XIH8</accession>
<dbReference type="RefSeq" id="XP_030750718.1">
    <property type="nucleotide sequence ID" value="XM_030894858.1"/>
</dbReference>
<proteinExistence type="predicted"/>
<dbReference type="AlphaFoldDB" id="A0A6J2XIH8"/>
<name>A0A6J2XIH8_SITOR</name>
<evidence type="ECO:0000313" key="5">
    <source>
        <dbReference type="RefSeq" id="XP_030750720.1"/>
    </source>
</evidence>
<evidence type="ECO:0000256" key="1">
    <source>
        <dbReference type="SAM" id="MobiDB-lite"/>
    </source>
</evidence>
<feature type="region of interest" description="Disordered" evidence="1">
    <location>
        <begin position="188"/>
        <end position="226"/>
    </location>
</feature>
<dbReference type="OrthoDB" id="5854099at2759"/>
<dbReference type="PANTHER" id="PTHR14735:SF1">
    <property type="entry name" value="COILED-COIL DOMAIN-CONTAINING PROTEIN 134"/>
    <property type="match status" value="1"/>
</dbReference>
<feature type="compositionally biased region" description="Basic and acidic residues" evidence="1">
    <location>
        <begin position="196"/>
        <end position="205"/>
    </location>
</feature>
<dbReference type="PANTHER" id="PTHR14735">
    <property type="entry name" value="COILED-COIL DOMAIN-CONTAINING PROTEIN 134"/>
    <property type="match status" value="1"/>
</dbReference>
<organism evidence="2 5">
    <name type="scientific">Sitophilus oryzae</name>
    <name type="common">Rice weevil</name>
    <name type="synonym">Curculio oryzae</name>
    <dbReference type="NCBI Taxonomy" id="7048"/>
    <lineage>
        <taxon>Eukaryota</taxon>
        <taxon>Metazoa</taxon>
        <taxon>Ecdysozoa</taxon>
        <taxon>Arthropoda</taxon>
        <taxon>Hexapoda</taxon>
        <taxon>Insecta</taxon>
        <taxon>Pterygota</taxon>
        <taxon>Neoptera</taxon>
        <taxon>Endopterygota</taxon>
        <taxon>Coleoptera</taxon>
        <taxon>Polyphaga</taxon>
        <taxon>Cucujiformia</taxon>
        <taxon>Curculionidae</taxon>
        <taxon>Dryophthorinae</taxon>
        <taxon>Sitophilus</taxon>
    </lineage>
</organism>
<dbReference type="Proteomes" id="UP000504635">
    <property type="component" value="Unplaced"/>
</dbReference>
<dbReference type="KEGG" id="soy:115878380"/>
<dbReference type="RefSeq" id="XP_030750719.1">
    <property type="nucleotide sequence ID" value="XM_030894859.1"/>
</dbReference>
<dbReference type="RefSeq" id="XP_030750720.1">
    <property type="nucleotide sequence ID" value="XM_030894860.1"/>
</dbReference>
<sequence>MQIFFNYKMFIRVLTSIIFMIFLCTNFSSQLESKSEMAEKLYKELLKRQRIEQLAAIKSFQKIKNYEKQYQMINLMAEKVFTVIQDSRAIIESSPFIPGVSEFPLEDKIRDALSNIIENTALFSEIILRFPDISTAVLKTNNNWDILLQWGIGYCYQVRYLLDDNTIKVFALVSQELNHVPRDSNYINPYRKKQKMKEEKEEEMKKAKKKKKKLKKGPKLSFHDEF</sequence>
<evidence type="ECO:0000313" key="2">
    <source>
        <dbReference type="Proteomes" id="UP000504635"/>
    </source>
</evidence>